<comment type="cofactor">
    <cofactor evidence="1 20">
        <name>FAD</name>
        <dbReference type="ChEBI" id="CHEBI:57692"/>
    </cofactor>
</comment>
<organism evidence="22 23">
    <name type="scientific">Thalassolituus pacificus</name>
    <dbReference type="NCBI Taxonomy" id="2975440"/>
    <lineage>
        <taxon>Bacteria</taxon>
        <taxon>Pseudomonadati</taxon>
        <taxon>Pseudomonadota</taxon>
        <taxon>Gammaproteobacteria</taxon>
        <taxon>Oceanospirillales</taxon>
        <taxon>Oceanospirillaceae</taxon>
        <taxon>Thalassolituus</taxon>
    </lineage>
</organism>
<dbReference type="NCBIfam" id="NF000755">
    <property type="entry name" value="PRK00046.1"/>
    <property type="match status" value="1"/>
</dbReference>
<comment type="catalytic activity">
    <reaction evidence="19 20">
        <text>UDP-N-acetyl-alpha-D-muramate + NADP(+) = UDP-N-acetyl-3-O-(1-carboxyvinyl)-alpha-D-glucosamine + NADPH + H(+)</text>
        <dbReference type="Rhea" id="RHEA:12248"/>
        <dbReference type="ChEBI" id="CHEBI:15378"/>
        <dbReference type="ChEBI" id="CHEBI:57783"/>
        <dbReference type="ChEBI" id="CHEBI:58349"/>
        <dbReference type="ChEBI" id="CHEBI:68483"/>
        <dbReference type="ChEBI" id="CHEBI:70757"/>
        <dbReference type="EC" id="1.3.1.98"/>
    </reaction>
</comment>
<evidence type="ECO:0000256" key="3">
    <source>
        <dbReference type="ARBA" id="ARBA00004496"/>
    </source>
</evidence>
<feature type="active site" evidence="20">
    <location>
        <position position="168"/>
    </location>
</feature>
<dbReference type="EC" id="1.3.1.98" evidence="6 20"/>
<comment type="subcellular location">
    <subcellularLocation>
        <location evidence="3 20">Cytoplasm</location>
    </subcellularLocation>
</comment>
<dbReference type="PROSITE" id="PS51387">
    <property type="entry name" value="FAD_PCMH"/>
    <property type="match status" value="1"/>
</dbReference>
<comment type="similarity">
    <text evidence="5 20">Belongs to the MurB family.</text>
</comment>
<protein>
    <recommendedName>
        <fullName evidence="7 20">UDP-N-acetylenolpyruvoylglucosamine reductase</fullName>
        <ecNumber evidence="6 20">1.3.1.98</ecNumber>
    </recommendedName>
    <alternativeName>
        <fullName evidence="18 20">UDP-N-acetylmuramate dehydrogenase</fullName>
    </alternativeName>
</protein>
<dbReference type="PANTHER" id="PTHR21071:SF4">
    <property type="entry name" value="UDP-N-ACETYLENOLPYRUVOYLGLUCOSAMINE REDUCTASE"/>
    <property type="match status" value="1"/>
</dbReference>
<evidence type="ECO:0000256" key="19">
    <source>
        <dbReference type="ARBA" id="ARBA00048914"/>
    </source>
</evidence>
<dbReference type="GO" id="GO:0005829">
    <property type="term" value="C:cytosol"/>
    <property type="evidence" value="ECO:0007669"/>
    <property type="project" value="TreeGrafter"/>
</dbReference>
<dbReference type="InterPro" id="IPR006094">
    <property type="entry name" value="Oxid_FAD_bind_N"/>
</dbReference>
<evidence type="ECO:0000256" key="11">
    <source>
        <dbReference type="ARBA" id="ARBA00022827"/>
    </source>
</evidence>
<evidence type="ECO:0000256" key="6">
    <source>
        <dbReference type="ARBA" id="ARBA00012518"/>
    </source>
</evidence>
<dbReference type="InterPro" id="IPR036635">
    <property type="entry name" value="MurB_C_sf"/>
</dbReference>
<evidence type="ECO:0000256" key="17">
    <source>
        <dbReference type="ARBA" id="ARBA00023316"/>
    </source>
</evidence>
<evidence type="ECO:0000256" key="8">
    <source>
        <dbReference type="ARBA" id="ARBA00022490"/>
    </source>
</evidence>
<dbReference type="InterPro" id="IPR036318">
    <property type="entry name" value="FAD-bd_PCMH-like_sf"/>
</dbReference>
<dbReference type="RefSeq" id="WP_260976492.1">
    <property type="nucleotide sequence ID" value="NZ_JAOANI010000019.1"/>
</dbReference>
<evidence type="ECO:0000256" key="10">
    <source>
        <dbReference type="ARBA" id="ARBA00022630"/>
    </source>
</evidence>
<feature type="active site" description="Proton donor" evidence="20">
    <location>
        <position position="241"/>
    </location>
</feature>
<sequence length="341" mass="37446">MNHPVPEVQQNYDLSALNTLRLPAKAEAFARFSSASELLSLLTLAQRHNWPVRVLGGGSNVLLAADVHGLVLQSAMTSVRLLREDVTHRWLAVDAGMNWHQWVQGSTEFGHGLENLALIPGSVGASPIQNIGAYGVEVADCIDSVSGIQLSSRQWRTLSAAECRFAYRDSIFKHELAGDFIVTRVVFRLGKIFQPDLSYGPLASWATAQGDAICPQALIEQVCAIRKSKLPDPSQIPNAGSFFKNPLVSVYQAQQLREQYPALPVYQQADGRIKLAAGWLIEQAGWKGRWLGPVRMHDQQALVLTTNGAAAYADIEQLRNAVVDSVNEQFGVQLEPEPQPF</sequence>
<evidence type="ECO:0000313" key="22">
    <source>
        <dbReference type="EMBL" id="MCT7359628.1"/>
    </source>
</evidence>
<evidence type="ECO:0000256" key="9">
    <source>
        <dbReference type="ARBA" id="ARBA00022618"/>
    </source>
</evidence>
<dbReference type="InterPro" id="IPR011601">
    <property type="entry name" value="MurB_C"/>
</dbReference>
<feature type="active site" evidence="20">
    <location>
        <position position="337"/>
    </location>
</feature>
<keyword evidence="11 20" id="KW-0274">FAD</keyword>
<keyword evidence="16 20" id="KW-0131">Cell cycle</keyword>
<keyword evidence="12 20" id="KW-0521">NADP</keyword>
<keyword evidence="13 20" id="KW-0133">Cell shape</keyword>
<evidence type="ECO:0000256" key="2">
    <source>
        <dbReference type="ARBA" id="ARBA00003921"/>
    </source>
</evidence>
<dbReference type="InterPro" id="IPR016166">
    <property type="entry name" value="FAD-bd_PCMH"/>
</dbReference>
<comment type="caution">
    <text evidence="22">The sequence shown here is derived from an EMBL/GenBank/DDBJ whole genome shotgun (WGS) entry which is preliminary data.</text>
</comment>
<proteinExistence type="inferred from homology"/>
<dbReference type="EMBL" id="JAOANI010000019">
    <property type="protein sequence ID" value="MCT7359628.1"/>
    <property type="molecule type" value="Genomic_DNA"/>
</dbReference>
<evidence type="ECO:0000256" key="12">
    <source>
        <dbReference type="ARBA" id="ARBA00022857"/>
    </source>
</evidence>
<dbReference type="InterPro" id="IPR003170">
    <property type="entry name" value="MurB"/>
</dbReference>
<dbReference type="Proteomes" id="UP001147830">
    <property type="component" value="Unassembled WGS sequence"/>
</dbReference>
<evidence type="ECO:0000256" key="7">
    <source>
        <dbReference type="ARBA" id="ARBA00015188"/>
    </source>
</evidence>
<dbReference type="PANTHER" id="PTHR21071">
    <property type="entry name" value="UDP-N-ACETYLENOLPYRUVOYLGLUCOSAMINE REDUCTASE"/>
    <property type="match status" value="1"/>
</dbReference>
<evidence type="ECO:0000256" key="1">
    <source>
        <dbReference type="ARBA" id="ARBA00001974"/>
    </source>
</evidence>
<keyword evidence="10 20" id="KW-0285">Flavoprotein</keyword>
<dbReference type="HAMAP" id="MF_00037">
    <property type="entry name" value="MurB"/>
    <property type="match status" value="1"/>
</dbReference>
<evidence type="ECO:0000256" key="18">
    <source>
        <dbReference type="ARBA" id="ARBA00031026"/>
    </source>
</evidence>
<dbReference type="GO" id="GO:0008360">
    <property type="term" value="P:regulation of cell shape"/>
    <property type="evidence" value="ECO:0007669"/>
    <property type="project" value="UniProtKB-KW"/>
</dbReference>
<dbReference type="Pfam" id="PF01565">
    <property type="entry name" value="FAD_binding_4"/>
    <property type="match status" value="1"/>
</dbReference>
<evidence type="ECO:0000313" key="23">
    <source>
        <dbReference type="Proteomes" id="UP001147830"/>
    </source>
</evidence>
<dbReference type="Pfam" id="PF02873">
    <property type="entry name" value="MurB_C"/>
    <property type="match status" value="1"/>
</dbReference>
<dbReference type="SUPFAM" id="SSF56194">
    <property type="entry name" value="Uridine diphospho-N-Acetylenolpyruvylglucosamine reductase, MurB, C-terminal domain"/>
    <property type="match status" value="1"/>
</dbReference>
<reference evidence="22" key="1">
    <citation type="journal article" date="2022" name="Front. Microbiol.">
        <title>Genome-based taxonomic rearrangement of Oceanobacter-related bacteria including the description of Thalassolituus hydrocarbonoclasticus sp. nov. and Thalassolituus pacificus sp. nov. and emended description of the genus Thalassolituus.</title>
        <authorList>
            <person name="Dong C."/>
            <person name="Wei L."/>
            <person name="Wang J."/>
            <person name="Lai Q."/>
            <person name="Huang Z."/>
            <person name="Shao Z."/>
        </authorList>
    </citation>
    <scope>NUCLEOTIDE SEQUENCE</scope>
    <source>
        <strain evidence="22">59MF3M-4</strain>
    </source>
</reference>
<keyword evidence="8 20" id="KW-0963">Cytoplasm</keyword>
<dbReference type="Gene3D" id="3.30.43.10">
    <property type="entry name" value="Uridine Diphospho-n-acetylenolpyruvylglucosamine Reductase, domain 2"/>
    <property type="match status" value="1"/>
</dbReference>
<keyword evidence="23" id="KW-1185">Reference proteome</keyword>
<evidence type="ECO:0000256" key="14">
    <source>
        <dbReference type="ARBA" id="ARBA00022984"/>
    </source>
</evidence>
<evidence type="ECO:0000256" key="13">
    <source>
        <dbReference type="ARBA" id="ARBA00022960"/>
    </source>
</evidence>
<evidence type="ECO:0000259" key="21">
    <source>
        <dbReference type="PROSITE" id="PS51387"/>
    </source>
</evidence>
<accession>A0A9X3AT26</accession>
<dbReference type="GO" id="GO:0071949">
    <property type="term" value="F:FAD binding"/>
    <property type="evidence" value="ECO:0007669"/>
    <property type="project" value="InterPro"/>
</dbReference>
<keyword evidence="15 20" id="KW-0560">Oxidoreductase</keyword>
<dbReference type="SUPFAM" id="SSF56176">
    <property type="entry name" value="FAD-binding/transporter-associated domain-like"/>
    <property type="match status" value="1"/>
</dbReference>
<dbReference type="Gene3D" id="3.90.78.10">
    <property type="entry name" value="UDP-N-acetylenolpyruvoylglucosamine reductase, C-terminal domain"/>
    <property type="match status" value="1"/>
</dbReference>
<keyword evidence="17 20" id="KW-0961">Cell wall biogenesis/degradation</keyword>
<dbReference type="GO" id="GO:0008762">
    <property type="term" value="F:UDP-N-acetylmuramate dehydrogenase activity"/>
    <property type="evidence" value="ECO:0007669"/>
    <property type="project" value="UniProtKB-UniRule"/>
</dbReference>
<dbReference type="GO" id="GO:0071555">
    <property type="term" value="P:cell wall organization"/>
    <property type="evidence" value="ECO:0007669"/>
    <property type="project" value="UniProtKB-KW"/>
</dbReference>
<evidence type="ECO:0000256" key="15">
    <source>
        <dbReference type="ARBA" id="ARBA00023002"/>
    </source>
</evidence>
<keyword evidence="14 20" id="KW-0573">Peptidoglycan synthesis</keyword>
<feature type="domain" description="FAD-binding PCMH-type" evidence="21">
    <location>
        <begin position="21"/>
        <end position="192"/>
    </location>
</feature>
<dbReference type="AlphaFoldDB" id="A0A9X3AT26"/>
<dbReference type="GO" id="GO:0051301">
    <property type="term" value="P:cell division"/>
    <property type="evidence" value="ECO:0007669"/>
    <property type="project" value="UniProtKB-KW"/>
</dbReference>
<name>A0A9X3AT26_9GAMM</name>
<comment type="function">
    <text evidence="2 20">Cell wall formation.</text>
</comment>
<dbReference type="InterPro" id="IPR016167">
    <property type="entry name" value="FAD-bd_PCMH_sub1"/>
</dbReference>
<comment type="pathway">
    <text evidence="4 20">Cell wall biogenesis; peptidoglycan biosynthesis.</text>
</comment>
<gene>
    <name evidence="20 22" type="primary">murB</name>
    <name evidence="22" type="ORF">NYR02_11425</name>
</gene>
<evidence type="ECO:0000256" key="20">
    <source>
        <dbReference type="HAMAP-Rule" id="MF_00037"/>
    </source>
</evidence>
<dbReference type="NCBIfam" id="TIGR00179">
    <property type="entry name" value="murB"/>
    <property type="match status" value="1"/>
</dbReference>
<evidence type="ECO:0000256" key="5">
    <source>
        <dbReference type="ARBA" id="ARBA00010485"/>
    </source>
</evidence>
<dbReference type="Gene3D" id="3.30.465.10">
    <property type="match status" value="1"/>
</dbReference>
<dbReference type="InterPro" id="IPR016169">
    <property type="entry name" value="FAD-bd_PCMH_sub2"/>
</dbReference>
<dbReference type="GO" id="GO:0009252">
    <property type="term" value="P:peptidoglycan biosynthetic process"/>
    <property type="evidence" value="ECO:0007669"/>
    <property type="project" value="UniProtKB-UniRule"/>
</dbReference>
<keyword evidence="9 20" id="KW-0132">Cell division</keyword>
<evidence type="ECO:0000256" key="16">
    <source>
        <dbReference type="ARBA" id="ARBA00023306"/>
    </source>
</evidence>
<evidence type="ECO:0000256" key="4">
    <source>
        <dbReference type="ARBA" id="ARBA00004752"/>
    </source>
</evidence>
<reference evidence="22" key="2">
    <citation type="submission" date="2022-08" db="EMBL/GenBank/DDBJ databases">
        <authorList>
            <person name="Dong C."/>
        </authorList>
    </citation>
    <scope>NUCLEOTIDE SEQUENCE</scope>
    <source>
        <strain evidence="22">59MF3M-4</strain>
    </source>
</reference>